<keyword evidence="3" id="KW-1185">Reference proteome</keyword>
<organism evidence="2 3">
    <name type="scientific">Janthinobacterium tructae</name>
    <dbReference type="NCBI Taxonomy" id="2590869"/>
    <lineage>
        <taxon>Bacteria</taxon>
        <taxon>Pseudomonadati</taxon>
        <taxon>Pseudomonadota</taxon>
        <taxon>Betaproteobacteria</taxon>
        <taxon>Burkholderiales</taxon>
        <taxon>Oxalobacteraceae</taxon>
        <taxon>Janthinobacterium</taxon>
    </lineage>
</organism>
<evidence type="ECO:0000256" key="1">
    <source>
        <dbReference type="SAM" id="MobiDB-lite"/>
    </source>
</evidence>
<accession>A0A4Y6REC6</accession>
<protein>
    <submittedName>
        <fullName evidence="2">Uncharacterized protein</fullName>
    </submittedName>
</protein>
<feature type="compositionally biased region" description="Pro residues" evidence="1">
    <location>
        <begin position="60"/>
        <end position="99"/>
    </location>
</feature>
<reference evidence="2 3" key="1">
    <citation type="submission" date="2019-06" db="EMBL/GenBank/DDBJ databases">
        <title>Complete genome sequence of Janthinobacterium sp. SNU WT3 isolated from diseased rainbow trout.</title>
        <authorList>
            <person name="Oh W.T."/>
            <person name="Park S.C."/>
        </authorList>
    </citation>
    <scope>NUCLEOTIDE SEQUENCE [LARGE SCALE GENOMIC DNA]</scope>
    <source>
        <strain evidence="2 3">SNU WT3</strain>
    </source>
</reference>
<dbReference type="EMBL" id="CP041185">
    <property type="protein sequence ID" value="QDG71321.1"/>
    <property type="molecule type" value="Genomic_DNA"/>
</dbReference>
<dbReference type="RefSeq" id="WP_141170537.1">
    <property type="nucleotide sequence ID" value="NZ_CP041185.1"/>
</dbReference>
<dbReference type="Proteomes" id="UP000316665">
    <property type="component" value="Chromosome"/>
</dbReference>
<gene>
    <name evidence="2" type="ORF">FJQ89_13510</name>
</gene>
<sequence length="315" mass="32908">MSEKVNEVCINAACGRTLLLRVAHCPFCGARQVAQAPVLEKLPAPPPLPRMPPPVPVVPPVPAPQAAPQPAPAPQPVPPPAAAPAPAPAPAPSKAPPAKPAIKGSVPPPRPPVRLRTWIAAAVVLTGIWFYNKPADKPASVAEQVEAATALAAQCDLDGARSALAVLKSARAPAAQIKRLQASITKSAVACDRQQQRAQAWTALQGSVRQALDAGKPDVAATRLAMHVKRWGDDPDTLELDAKVKVAQASAQLDLADACLAKSDRVCLENSLIAAERYQRPELAARTQALRTALSQLLERSLLDAVPVPAPVPAQ</sequence>
<evidence type="ECO:0000313" key="3">
    <source>
        <dbReference type="Proteomes" id="UP000316665"/>
    </source>
</evidence>
<dbReference type="KEGG" id="jas:FJQ89_13510"/>
<name>A0A4Y6REC6_9BURK</name>
<evidence type="ECO:0000313" key="2">
    <source>
        <dbReference type="EMBL" id="QDG71321.1"/>
    </source>
</evidence>
<feature type="region of interest" description="Disordered" evidence="1">
    <location>
        <begin position="60"/>
        <end position="110"/>
    </location>
</feature>
<proteinExistence type="predicted"/>
<dbReference type="AlphaFoldDB" id="A0A4Y6REC6"/>
<dbReference type="OrthoDB" id="8753783at2"/>